<dbReference type="GO" id="GO:0004497">
    <property type="term" value="F:monooxygenase activity"/>
    <property type="evidence" value="ECO:0007669"/>
    <property type="project" value="UniProtKB-KW"/>
</dbReference>
<dbReference type="Pfam" id="PF00296">
    <property type="entry name" value="Bac_luciferase"/>
    <property type="match status" value="1"/>
</dbReference>
<evidence type="ECO:0000256" key="3">
    <source>
        <dbReference type="ARBA" id="ARBA00023002"/>
    </source>
</evidence>
<feature type="binding site" evidence="6">
    <location>
        <position position="223"/>
    </location>
    <ligand>
        <name>FMN</name>
        <dbReference type="ChEBI" id="CHEBI:58210"/>
    </ligand>
</feature>
<gene>
    <name evidence="8" type="ORF">CAL29_01565</name>
</gene>
<accession>A0A261SJ11</accession>
<comment type="caution">
    <text evidence="8">The sequence shown here is derived from an EMBL/GenBank/DDBJ whole genome shotgun (WGS) entry which is preliminary data.</text>
</comment>
<dbReference type="InterPro" id="IPR036661">
    <property type="entry name" value="Luciferase-like_sf"/>
</dbReference>
<organism evidence="8 9">
    <name type="scientific">Bordetella genomosp. 10</name>
    <dbReference type="NCBI Taxonomy" id="1416804"/>
    <lineage>
        <taxon>Bacteria</taxon>
        <taxon>Pseudomonadati</taxon>
        <taxon>Pseudomonadota</taxon>
        <taxon>Betaproteobacteria</taxon>
        <taxon>Burkholderiales</taxon>
        <taxon>Alcaligenaceae</taxon>
        <taxon>Bordetella</taxon>
    </lineage>
</organism>
<feature type="binding site" evidence="6">
    <location>
        <position position="61"/>
    </location>
    <ligand>
        <name>FMN</name>
        <dbReference type="ChEBI" id="CHEBI:58210"/>
    </ligand>
</feature>
<dbReference type="NCBIfam" id="TIGR03860">
    <property type="entry name" value="FMN_nitrolo"/>
    <property type="match status" value="1"/>
</dbReference>
<evidence type="ECO:0000256" key="2">
    <source>
        <dbReference type="ARBA" id="ARBA00022643"/>
    </source>
</evidence>
<dbReference type="CDD" id="cd01095">
    <property type="entry name" value="Nitrilotriacetate_monoxgenase"/>
    <property type="match status" value="1"/>
</dbReference>
<feature type="binding site" evidence="6">
    <location>
        <position position="222"/>
    </location>
    <ligand>
        <name>FMN</name>
        <dbReference type="ChEBI" id="CHEBI:58210"/>
    </ligand>
</feature>
<protein>
    <submittedName>
        <fullName evidence="8">LLM class flavin-dependent oxidoreductase</fullName>
    </submittedName>
</protein>
<proteinExistence type="inferred from homology"/>
<dbReference type="OrthoDB" id="4505903at2"/>
<dbReference type="Gene3D" id="3.20.20.30">
    <property type="entry name" value="Luciferase-like domain"/>
    <property type="match status" value="1"/>
</dbReference>
<feature type="binding site" evidence="6">
    <location>
        <position position="98"/>
    </location>
    <ligand>
        <name>FMN</name>
        <dbReference type="ChEBI" id="CHEBI:58210"/>
    </ligand>
</feature>
<dbReference type="SUPFAM" id="SSF51679">
    <property type="entry name" value="Bacterial luciferase-like"/>
    <property type="match status" value="1"/>
</dbReference>
<keyword evidence="2 6" id="KW-0288">FMN</keyword>
<dbReference type="GO" id="GO:0016705">
    <property type="term" value="F:oxidoreductase activity, acting on paired donors, with incorporation or reduction of molecular oxygen"/>
    <property type="evidence" value="ECO:0007669"/>
    <property type="project" value="InterPro"/>
</dbReference>
<evidence type="ECO:0000313" key="8">
    <source>
        <dbReference type="EMBL" id="OZI37145.1"/>
    </source>
</evidence>
<keyword evidence="4" id="KW-0503">Monooxygenase</keyword>
<name>A0A261SJ11_9BORD</name>
<sequence>MAKHRPSRQMHLNVFLRNIGQHEAAWRLPEARTEDVVNIVHYRHLAREAERGKLDAIFLADHPVLNARSQDRPWDLLDPLILVAALSGVTDHIGLVATGSTTYNDPYSLARRYASLDHVSRGRAAWNVVTTVNREAAGNFGLPAHPDPDSRYARAEEFLEVVLGLWDSWDDDAIRADKSAGVFLDRSKVHRIDHAGDYFQVAGPLEVPRSPQGRPVLFQAGSSGAGQRLAARYADAIFTAQTRLEDAQHFYKGSKAQVAQAGRDPAQVLVLPGISFFLGGTEAQARALQSSYENLILPSYGIAELLRITGEDFSGHDLDATVRIPPRRSGQEHLHSRRELVQDLTDRETLTLRQLLRRLSAGRGHYPIVGTPEQVASELIRWYESGAADGFNLIPPSLPASLTDFVDQVIPILQSRGIFRSDYGGATLRDHLGIDRPATRRQAVPSNDATTV</sequence>
<evidence type="ECO:0000313" key="9">
    <source>
        <dbReference type="Proteomes" id="UP000216020"/>
    </source>
</evidence>
<dbReference type="Proteomes" id="UP000216020">
    <property type="component" value="Unassembled WGS sequence"/>
</dbReference>
<dbReference type="PANTHER" id="PTHR30011:SF16">
    <property type="entry name" value="C2H2 FINGER DOMAIN TRANSCRIPTION FACTOR (EUROFUNG)-RELATED"/>
    <property type="match status" value="1"/>
</dbReference>
<dbReference type="RefSeq" id="WP_094851252.1">
    <property type="nucleotide sequence ID" value="NZ_NEVM01000001.1"/>
</dbReference>
<evidence type="ECO:0000259" key="7">
    <source>
        <dbReference type="Pfam" id="PF00296"/>
    </source>
</evidence>
<dbReference type="InterPro" id="IPR016215">
    <property type="entry name" value="NTA_MOA"/>
</dbReference>
<evidence type="ECO:0000256" key="4">
    <source>
        <dbReference type="ARBA" id="ARBA00023033"/>
    </source>
</evidence>
<keyword evidence="9" id="KW-1185">Reference proteome</keyword>
<dbReference type="InterPro" id="IPR051260">
    <property type="entry name" value="Diverse_substr_monoxygenases"/>
</dbReference>
<reference evidence="9" key="1">
    <citation type="submission" date="2017-05" db="EMBL/GenBank/DDBJ databases">
        <title>Complete and WGS of Bordetella genogroups.</title>
        <authorList>
            <person name="Spilker T."/>
            <person name="Lipuma J."/>
        </authorList>
    </citation>
    <scope>NUCLEOTIDE SEQUENCE [LARGE SCALE GENOMIC DNA]</scope>
    <source>
        <strain evidence="9">AU16122</strain>
    </source>
</reference>
<dbReference type="EMBL" id="NEVM01000001">
    <property type="protein sequence ID" value="OZI37145.1"/>
    <property type="molecule type" value="Genomic_DNA"/>
</dbReference>
<dbReference type="PIRSF" id="PIRSF000337">
    <property type="entry name" value="NTA_MOA"/>
    <property type="match status" value="1"/>
</dbReference>
<keyword evidence="3" id="KW-0560">Oxidoreductase</keyword>
<dbReference type="AlphaFoldDB" id="A0A261SJ11"/>
<evidence type="ECO:0000256" key="1">
    <source>
        <dbReference type="ARBA" id="ARBA00022630"/>
    </source>
</evidence>
<feature type="domain" description="Luciferase-like" evidence="7">
    <location>
        <begin position="38"/>
        <end position="387"/>
    </location>
</feature>
<evidence type="ECO:0000256" key="5">
    <source>
        <dbReference type="ARBA" id="ARBA00033748"/>
    </source>
</evidence>
<dbReference type="InterPro" id="IPR011251">
    <property type="entry name" value="Luciferase-like_dom"/>
</dbReference>
<feature type="binding site" evidence="6">
    <location>
        <position position="152"/>
    </location>
    <ligand>
        <name>FMN</name>
        <dbReference type="ChEBI" id="CHEBI:58210"/>
    </ligand>
</feature>
<dbReference type="PANTHER" id="PTHR30011">
    <property type="entry name" value="ALKANESULFONATE MONOOXYGENASE-RELATED"/>
    <property type="match status" value="1"/>
</dbReference>
<keyword evidence="1 6" id="KW-0285">Flavoprotein</keyword>
<comment type="similarity">
    <text evidence="5">Belongs to the NtaA/SnaA/DszA monooxygenase family.</text>
</comment>
<evidence type="ECO:0000256" key="6">
    <source>
        <dbReference type="PIRSR" id="PIRSR000337-1"/>
    </source>
</evidence>